<comment type="caution">
    <text evidence="10">The sequence shown here is derived from an EMBL/GenBank/DDBJ whole genome shotgun (WGS) entry which is preliminary data.</text>
</comment>
<evidence type="ECO:0000313" key="10">
    <source>
        <dbReference type="EMBL" id="KAK3906411.1"/>
    </source>
</evidence>
<feature type="domain" description="RAI1-like" evidence="9">
    <location>
        <begin position="21"/>
        <end position="364"/>
    </location>
</feature>
<sequence length="395" mass="45144">MALRFPIGAAFTGRENPVPVKRPKEFACFSYDANHEYHLGDSSLKWYYPPDLGTSLSKGLDSFVKHDDTVDEHLDTLLRTIMSHEQATGEPIDAHIVTWRGMLTKIMAAPFDDSPFEMSVTRYRCQSFIEEHRAFKIQQEQQSTARQPRGRHGIPNSEMHRTNISAGYKFETLSTLPRPWGETSREYIENRDNEIVNNKEQYCSVVRTGFGNTIVCLGGEVDAIWDAKPPTPGDPINWVELKTSAEIHSHQDRVRFDRKLMKYWIQSFLLGVPQIIVGFRSESGVLRSVETLETRKIPHQVQSRELARWDGNVCIKFASLFLEWLRVSVPDEGVWRIKRGKGWNDIELSEVEEAGHGSIITDEFMNWRIKLALSKEKPPDEAPPPILEQASPPGV</sequence>
<dbReference type="GO" id="GO:0000166">
    <property type="term" value="F:nucleotide binding"/>
    <property type="evidence" value="ECO:0007669"/>
    <property type="project" value="UniProtKB-KW"/>
</dbReference>
<evidence type="ECO:0000256" key="8">
    <source>
        <dbReference type="SAM" id="MobiDB-lite"/>
    </source>
</evidence>
<keyword evidence="7" id="KW-0540">Nuclease</keyword>
<evidence type="ECO:0000313" key="11">
    <source>
        <dbReference type="Proteomes" id="UP001303889"/>
    </source>
</evidence>
<keyword evidence="11" id="KW-1185">Reference proteome</keyword>
<keyword evidence="7" id="KW-0479">Metal-binding</keyword>
<comment type="function">
    <text evidence="5">Decapping enzyme for NAD-capped RNAs: specifically hydrolyzes the nicotinamide adenine dinucleotide (NAD) cap from a subset of RNAs by removing the entire NAD moiety from the 5'-end of an NAD-capped RNA. The NAD-cap is present at the 5'-end of some RNAs and snoRNAs. In contrast to the canonical 5'-end N7 methylguanosine (m7G) cap, the NAD cap promotes mRNA decay. Also acts as a non-canonical decapping enzyme that removes the entire cap structure of m7G capped or incompletely capped RNAs. Has decapping activity toward incomplete 5'-end m7G cap mRNAs such as unmethylated 5'-end-capped RNA (cap0), while it has no activity toward 2'-O-ribose methylated m7G cap (cap1). Also possesses RNA 5'-pyrophosphohydrolase activity by hydrolyzing the 5'-end triphosphate to release pyrophosphates. Stimulates exoribonuclease activity of Rat1, allowing it to degrade RNAs with stable secondary structure more effectively.</text>
</comment>
<reference evidence="10" key="1">
    <citation type="journal article" date="2023" name="Mol. Phylogenet. Evol.">
        <title>Genome-scale phylogeny and comparative genomics of the fungal order Sordariales.</title>
        <authorList>
            <person name="Hensen N."/>
            <person name="Bonometti L."/>
            <person name="Westerberg I."/>
            <person name="Brannstrom I.O."/>
            <person name="Guillou S."/>
            <person name="Cros-Aarteil S."/>
            <person name="Calhoun S."/>
            <person name="Haridas S."/>
            <person name="Kuo A."/>
            <person name="Mondo S."/>
            <person name="Pangilinan J."/>
            <person name="Riley R."/>
            <person name="LaButti K."/>
            <person name="Andreopoulos B."/>
            <person name="Lipzen A."/>
            <person name="Chen C."/>
            <person name="Yan M."/>
            <person name="Daum C."/>
            <person name="Ng V."/>
            <person name="Clum A."/>
            <person name="Steindorff A."/>
            <person name="Ohm R.A."/>
            <person name="Martin F."/>
            <person name="Silar P."/>
            <person name="Natvig D.O."/>
            <person name="Lalanne C."/>
            <person name="Gautier V."/>
            <person name="Ament-Velasquez S.L."/>
            <person name="Kruys A."/>
            <person name="Hutchinson M.I."/>
            <person name="Powell A.J."/>
            <person name="Barry K."/>
            <person name="Miller A.N."/>
            <person name="Grigoriev I.V."/>
            <person name="Debuchy R."/>
            <person name="Gladieux P."/>
            <person name="Hiltunen Thoren M."/>
            <person name="Johannesson H."/>
        </authorList>
    </citation>
    <scope>NUCLEOTIDE SEQUENCE</scope>
    <source>
        <strain evidence="10">CBS 103.79</strain>
    </source>
</reference>
<evidence type="ECO:0000256" key="3">
    <source>
        <dbReference type="ARBA" id="ARBA00044676"/>
    </source>
</evidence>
<keyword evidence="7" id="KW-0378">Hydrolase</keyword>
<dbReference type="GO" id="GO:0005829">
    <property type="term" value="C:cytosol"/>
    <property type="evidence" value="ECO:0007669"/>
    <property type="project" value="TreeGrafter"/>
</dbReference>
<evidence type="ECO:0000256" key="4">
    <source>
        <dbReference type="ARBA" id="ARBA00044692"/>
    </source>
</evidence>
<dbReference type="PANTHER" id="PTHR12395:SF9">
    <property type="entry name" value="DECAPPING AND EXORIBONUCLEASE PROTEIN"/>
    <property type="match status" value="1"/>
</dbReference>
<comment type="catalytic activity">
    <reaction evidence="6">
        <text>a 5'-end NAD(+)-phospho-ribonucleoside in mRNA + H2O = a 5'-end phospho-ribonucleoside in mRNA + NAD(+) + H(+)</text>
        <dbReference type="Rhea" id="RHEA:60880"/>
        <dbReference type="Rhea" id="RHEA-COMP:15692"/>
        <dbReference type="Rhea" id="RHEA-COMP:15698"/>
        <dbReference type="ChEBI" id="CHEBI:15377"/>
        <dbReference type="ChEBI" id="CHEBI:15378"/>
        <dbReference type="ChEBI" id="CHEBI:57540"/>
        <dbReference type="ChEBI" id="CHEBI:138282"/>
        <dbReference type="ChEBI" id="CHEBI:144029"/>
    </reaction>
    <physiologicalReaction direction="left-to-right" evidence="6">
        <dbReference type="Rhea" id="RHEA:60881"/>
    </physiologicalReaction>
</comment>
<evidence type="ECO:0000259" key="9">
    <source>
        <dbReference type="Pfam" id="PF08652"/>
    </source>
</evidence>
<dbReference type="GO" id="GO:0004518">
    <property type="term" value="F:nuclease activity"/>
    <property type="evidence" value="ECO:0007669"/>
    <property type="project" value="UniProtKB-KW"/>
</dbReference>
<organism evidence="10 11">
    <name type="scientific">Staphylotrichum tortipilum</name>
    <dbReference type="NCBI Taxonomy" id="2831512"/>
    <lineage>
        <taxon>Eukaryota</taxon>
        <taxon>Fungi</taxon>
        <taxon>Dikarya</taxon>
        <taxon>Ascomycota</taxon>
        <taxon>Pezizomycotina</taxon>
        <taxon>Sordariomycetes</taxon>
        <taxon>Sordariomycetidae</taxon>
        <taxon>Sordariales</taxon>
        <taxon>Chaetomiaceae</taxon>
        <taxon>Staphylotrichum</taxon>
    </lineage>
</organism>
<dbReference type="EC" id="3.6.1.-" evidence="7"/>
<gene>
    <name evidence="10" type="ORF">C8A05DRAFT_40757</name>
</gene>
<dbReference type="AlphaFoldDB" id="A0AAN6RY32"/>
<dbReference type="GO" id="GO:0005634">
    <property type="term" value="C:nucleus"/>
    <property type="evidence" value="ECO:0007669"/>
    <property type="project" value="UniProtKB-SubCell"/>
</dbReference>
<dbReference type="Proteomes" id="UP001303889">
    <property type="component" value="Unassembled WGS sequence"/>
</dbReference>
<comment type="cofactor">
    <cofactor evidence="1 7">
        <name>a divalent metal cation</name>
        <dbReference type="ChEBI" id="CHEBI:60240"/>
    </cofactor>
</comment>
<dbReference type="GO" id="GO:0110155">
    <property type="term" value="P:NAD-cap decapping"/>
    <property type="evidence" value="ECO:0007669"/>
    <property type="project" value="TreeGrafter"/>
</dbReference>
<comment type="similarity">
    <text evidence="2 7">Belongs to the DXO/Dom3Z family.</text>
</comment>
<dbReference type="GO" id="GO:0046872">
    <property type="term" value="F:metal ion binding"/>
    <property type="evidence" value="ECO:0007669"/>
    <property type="project" value="UniProtKB-KW"/>
</dbReference>
<evidence type="ECO:0000256" key="7">
    <source>
        <dbReference type="RuleBase" id="RU367113"/>
    </source>
</evidence>
<comment type="catalytic activity">
    <reaction evidence="4">
        <text>a 5'-end triphospho-ribonucleoside in mRNA + H2O = a 5'-end phospho-ribonucleoside in mRNA + diphosphate + H(+)</text>
        <dbReference type="Rhea" id="RHEA:78683"/>
        <dbReference type="Rhea" id="RHEA-COMP:15692"/>
        <dbReference type="Rhea" id="RHEA-COMP:17164"/>
        <dbReference type="ChEBI" id="CHEBI:15377"/>
        <dbReference type="ChEBI" id="CHEBI:15378"/>
        <dbReference type="ChEBI" id="CHEBI:33019"/>
        <dbReference type="ChEBI" id="CHEBI:138282"/>
        <dbReference type="ChEBI" id="CHEBI:167618"/>
    </reaction>
    <physiologicalReaction direction="left-to-right" evidence="4">
        <dbReference type="Rhea" id="RHEA:78684"/>
    </physiologicalReaction>
</comment>
<protein>
    <recommendedName>
        <fullName evidence="7">Decapping nuclease</fullName>
        <ecNumber evidence="7">3.6.1.-</ecNumber>
    </recommendedName>
</protein>
<keyword evidence="7" id="KW-0539">Nucleus</keyword>
<evidence type="ECO:0000256" key="1">
    <source>
        <dbReference type="ARBA" id="ARBA00001968"/>
    </source>
</evidence>
<keyword evidence="7" id="KW-0547">Nucleotide-binding</keyword>
<comment type="catalytic activity">
    <reaction evidence="3">
        <text>a 5'-end (N(7)-methyl 5'-triphosphoguanosine)-ribonucleoside-ribonucleotide in mRNA + H2O = a (N(7)-methyl 5'-triphosphoguanosine)-nucleoside + a 5'-end phospho-ribonucleoside in mRNA + H(+)</text>
        <dbReference type="Rhea" id="RHEA:66928"/>
        <dbReference type="Rhea" id="RHEA-COMP:15692"/>
        <dbReference type="Rhea" id="RHEA-COMP:17313"/>
        <dbReference type="ChEBI" id="CHEBI:15377"/>
        <dbReference type="ChEBI" id="CHEBI:15378"/>
        <dbReference type="ChEBI" id="CHEBI:138282"/>
        <dbReference type="ChEBI" id="CHEBI:172876"/>
        <dbReference type="ChEBI" id="CHEBI:172877"/>
    </reaction>
    <physiologicalReaction direction="left-to-right" evidence="3">
        <dbReference type="Rhea" id="RHEA:66929"/>
    </physiologicalReaction>
</comment>
<reference evidence="10" key="2">
    <citation type="submission" date="2023-05" db="EMBL/GenBank/DDBJ databases">
        <authorList>
            <consortium name="Lawrence Berkeley National Laboratory"/>
            <person name="Steindorff A."/>
            <person name="Hensen N."/>
            <person name="Bonometti L."/>
            <person name="Westerberg I."/>
            <person name="Brannstrom I.O."/>
            <person name="Guillou S."/>
            <person name="Cros-Aarteil S."/>
            <person name="Calhoun S."/>
            <person name="Haridas S."/>
            <person name="Kuo A."/>
            <person name="Mondo S."/>
            <person name="Pangilinan J."/>
            <person name="Riley R."/>
            <person name="Labutti K."/>
            <person name="Andreopoulos B."/>
            <person name="Lipzen A."/>
            <person name="Chen C."/>
            <person name="Yanf M."/>
            <person name="Daum C."/>
            <person name="Ng V."/>
            <person name="Clum A."/>
            <person name="Ohm R."/>
            <person name="Martin F."/>
            <person name="Silar P."/>
            <person name="Natvig D."/>
            <person name="Lalanne C."/>
            <person name="Gautier V."/>
            <person name="Ament-Velasquez S.L."/>
            <person name="Kruys A."/>
            <person name="Hutchinson M.I."/>
            <person name="Powell A.J."/>
            <person name="Barry K."/>
            <person name="Miller A.N."/>
            <person name="Grigoriev I.V."/>
            <person name="Debuchy R."/>
            <person name="Gladieux P."/>
            <person name="Thoren M.H."/>
            <person name="Johannesson H."/>
        </authorList>
    </citation>
    <scope>NUCLEOTIDE SEQUENCE</scope>
    <source>
        <strain evidence="10">CBS 103.79</strain>
    </source>
</reference>
<dbReference type="GO" id="GO:0034353">
    <property type="term" value="F:mRNA 5'-diphosphatase activity"/>
    <property type="evidence" value="ECO:0007669"/>
    <property type="project" value="TreeGrafter"/>
</dbReference>
<accession>A0AAN6RY32</accession>
<evidence type="ECO:0000256" key="2">
    <source>
        <dbReference type="ARBA" id="ARBA00006562"/>
    </source>
</evidence>
<dbReference type="GO" id="GO:0000956">
    <property type="term" value="P:nuclear-transcribed mRNA catabolic process"/>
    <property type="evidence" value="ECO:0007669"/>
    <property type="project" value="TreeGrafter"/>
</dbReference>
<proteinExistence type="inferred from homology"/>
<keyword evidence="7" id="KW-0694">RNA-binding</keyword>
<evidence type="ECO:0000256" key="6">
    <source>
        <dbReference type="ARBA" id="ARBA00048124"/>
    </source>
</evidence>
<evidence type="ECO:0000256" key="5">
    <source>
        <dbReference type="ARBA" id="ARBA00046211"/>
    </source>
</evidence>
<comment type="subcellular location">
    <subcellularLocation>
        <location evidence="7">Nucleus</location>
    </subcellularLocation>
</comment>
<feature type="region of interest" description="Disordered" evidence="8">
    <location>
        <begin position="138"/>
        <end position="161"/>
    </location>
</feature>
<dbReference type="EMBL" id="MU855327">
    <property type="protein sequence ID" value="KAK3906411.1"/>
    <property type="molecule type" value="Genomic_DNA"/>
</dbReference>
<dbReference type="Pfam" id="PF08652">
    <property type="entry name" value="RAI1"/>
    <property type="match status" value="1"/>
</dbReference>
<name>A0AAN6RY32_9PEZI</name>
<dbReference type="InterPro" id="IPR039039">
    <property type="entry name" value="RAI1-like_fam"/>
</dbReference>
<dbReference type="InterPro" id="IPR013961">
    <property type="entry name" value="RAI1"/>
</dbReference>
<dbReference type="GO" id="GO:0003723">
    <property type="term" value="F:RNA binding"/>
    <property type="evidence" value="ECO:0007669"/>
    <property type="project" value="UniProtKB-KW"/>
</dbReference>
<dbReference type="PANTHER" id="PTHR12395">
    <property type="entry name" value="DOM-3 RELATED"/>
    <property type="match status" value="1"/>
</dbReference>
<feature type="region of interest" description="Disordered" evidence="8">
    <location>
        <begin position="376"/>
        <end position="395"/>
    </location>
</feature>